<gene>
    <name evidence="1" type="ORF">CFP56_008747</name>
</gene>
<sequence>MSTFHSQNHVHMRNIERQLKWEQLKELHAAIKLCSTTLVQEARTNFSVRSTTRGAANGSSNVMYFTMAIPIELNDGMKVLVSNKTMEWNQYSKINSFLQQSKNSN</sequence>
<organism evidence="1 2">
    <name type="scientific">Quercus suber</name>
    <name type="common">Cork oak</name>
    <dbReference type="NCBI Taxonomy" id="58331"/>
    <lineage>
        <taxon>Eukaryota</taxon>
        <taxon>Viridiplantae</taxon>
        <taxon>Streptophyta</taxon>
        <taxon>Embryophyta</taxon>
        <taxon>Tracheophyta</taxon>
        <taxon>Spermatophyta</taxon>
        <taxon>Magnoliopsida</taxon>
        <taxon>eudicotyledons</taxon>
        <taxon>Gunneridae</taxon>
        <taxon>Pentapetalae</taxon>
        <taxon>rosids</taxon>
        <taxon>fabids</taxon>
        <taxon>Fagales</taxon>
        <taxon>Fagaceae</taxon>
        <taxon>Quercus</taxon>
    </lineage>
</organism>
<accession>A0AAW0M885</accession>
<evidence type="ECO:0000313" key="2">
    <source>
        <dbReference type="Proteomes" id="UP000237347"/>
    </source>
</evidence>
<reference evidence="1 2" key="1">
    <citation type="journal article" date="2018" name="Sci. Data">
        <title>The draft genome sequence of cork oak.</title>
        <authorList>
            <person name="Ramos A.M."/>
            <person name="Usie A."/>
            <person name="Barbosa P."/>
            <person name="Barros P.M."/>
            <person name="Capote T."/>
            <person name="Chaves I."/>
            <person name="Simoes F."/>
            <person name="Abreu I."/>
            <person name="Carrasquinho I."/>
            <person name="Faro C."/>
            <person name="Guimaraes J.B."/>
            <person name="Mendonca D."/>
            <person name="Nobrega F."/>
            <person name="Rodrigues L."/>
            <person name="Saibo N.J.M."/>
            <person name="Varela M.C."/>
            <person name="Egas C."/>
            <person name="Matos J."/>
            <person name="Miguel C.M."/>
            <person name="Oliveira M.M."/>
            <person name="Ricardo C.P."/>
            <person name="Goncalves S."/>
        </authorList>
    </citation>
    <scope>NUCLEOTIDE SEQUENCE [LARGE SCALE GENOMIC DNA]</scope>
    <source>
        <strain evidence="2">cv. HL8</strain>
    </source>
</reference>
<comment type="caution">
    <text evidence="1">The sequence shown here is derived from an EMBL/GenBank/DDBJ whole genome shotgun (WGS) entry which is preliminary data.</text>
</comment>
<evidence type="ECO:0000313" key="1">
    <source>
        <dbReference type="EMBL" id="KAK7859116.1"/>
    </source>
</evidence>
<protein>
    <submittedName>
        <fullName evidence="1">Uncharacterized protein</fullName>
    </submittedName>
</protein>
<proteinExistence type="predicted"/>
<dbReference type="Proteomes" id="UP000237347">
    <property type="component" value="Unassembled WGS sequence"/>
</dbReference>
<dbReference type="EMBL" id="PKMF04000015">
    <property type="protein sequence ID" value="KAK7859116.1"/>
    <property type="molecule type" value="Genomic_DNA"/>
</dbReference>
<name>A0AAW0M885_QUESU</name>
<keyword evidence="2" id="KW-1185">Reference proteome</keyword>
<dbReference type="AlphaFoldDB" id="A0AAW0M885"/>